<dbReference type="NCBIfam" id="TIGR00611">
    <property type="entry name" value="recf"/>
    <property type="match status" value="1"/>
</dbReference>
<dbReference type="PANTHER" id="PTHR32182">
    <property type="entry name" value="DNA REPLICATION AND REPAIR PROTEIN RECF"/>
    <property type="match status" value="1"/>
</dbReference>
<feature type="binding site" evidence="9">
    <location>
        <begin position="44"/>
        <end position="51"/>
    </location>
    <ligand>
        <name>ATP</name>
        <dbReference type="ChEBI" id="CHEBI:30616"/>
    </ligand>
</feature>
<dbReference type="PROSITE" id="PS00618">
    <property type="entry name" value="RECF_2"/>
    <property type="match status" value="1"/>
</dbReference>
<dbReference type="GO" id="GO:0006260">
    <property type="term" value="P:DNA replication"/>
    <property type="evidence" value="ECO:0007669"/>
    <property type="project" value="UniProtKB-UniRule"/>
</dbReference>
<dbReference type="InterPro" id="IPR001238">
    <property type="entry name" value="DNA-binding_RecF"/>
</dbReference>
<comment type="subcellular location">
    <subcellularLocation>
        <location evidence="1 9 10">Cytoplasm</location>
    </subcellularLocation>
</comment>
<dbReference type="GO" id="GO:0009432">
    <property type="term" value="P:SOS response"/>
    <property type="evidence" value="ECO:0007669"/>
    <property type="project" value="UniProtKB-UniRule"/>
</dbReference>
<dbReference type="Gene3D" id="3.40.50.300">
    <property type="entry name" value="P-loop containing nucleotide triphosphate hydrolases"/>
    <property type="match status" value="1"/>
</dbReference>
<protein>
    <recommendedName>
        <fullName evidence="3 9">DNA replication and repair protein RecF</fullName>
    </recommendedName>
</protein>
<dbReference type="AlphaFoldDB" id="A0A934KJ82"/>
<dbReference type="GO" id="GO:0003697">
    <property type="term" value="F:single-stranded DNA binding"/>
    <property type="evidence" value="ECO:0007669"/>
    <property type="project" value="UniProtKB-UniRule"/>
</dbReference>
<proteinExistence type="inferred from homology"/>
<evidence type="ECO:0000256" key="10">
    <source>
        <dbReference type="RuleBase" id="RU000578"/>
    </source>
</evidence>
<keyword evidence="5 9" id="KW-0235">DNA replication</keyword>
<keyword evidence="4 9" id="KW-0963">Cytoplasm</keyword>
<dbReference type="InterPro" id="IPR003395">
    <property type="entry name" value="RecF/RecN/SMC_N"/>
</dbReference>
<evidence type="ECO:0000256" key="4">
    <source>
        <dbReference type="ARBA" id="ARBA00022490"/>
    </source>
</evidence>
<dbReference type="GO" id="GO:0005524">
    <property type="term" value="F:ATP binding"/>
    <property type="evidence" value="ECO:0007669"/>
    <property type="project" value="UniProtKB-UniRule"/>
</dbReference>
<dbReference type="Gene3D" id="1.20.1050.90">
    <property type="entry name" value="RecF/RecN/SMC, N-terminal domain"/>
    <property type="match status" value="1"/>
</dbReference>
<accession>A0A934KJ82</accession>
<evidence type="ECO:0000256" key="9">
    <source>
        <dbReference type="HAMAP-Rule" id="MF_00365"/>
    </source>
</evidence>
<dbReference type="GO" id="GO:0006302">
    <property type="term" value="P:double-strand break repair"/>
    <property type="evidence" value="ECO:0007669"/>
    <property type="project" value="TreeGrafter"/>
</dbReference>
<keyword evidence="9 10" id="KW-0234">DNA repair</keyword>
<dbReference type="GO" id="GO:0005737">
    <property type="term" value="C:cytoplasm"/>
    <property type="evidence" value="ECO:0007669"/>
    <property type="project" value="UniProtKB-SubCell"/>
</dbReference>
<dbReference type="Proteomes" id="UP000614410">
    <property type="component" value="Unassembled WGS sequence"/>
</dbReference>
<keyword evidence="6 9" id="KW-0547">Nucleotide-binding</keyword>
<evidence type="ECO:0000256" key="6">
    <source>
        <dbReference type="ARBA" id="ARBA00022741"/>
    </source>
</evidence>
<dbReference type="InterPro" id="IPR042174">
    <property type="entry name" value="RecF_2"/>
</dbReference>
<dbReference type="SUPFAM" id="SSF52540">
    <property type="entry name" value="P-loop containing nucleoside triphosphate hydrolases"/>
    <property type="match status" value="1"/>
</dbReference>
<evidence type="ECO:0000256" key="8">
    <source>
        <dbReference type="ARBA" id="ARBA00023125"/>
    </source>
</evidence>
<name>A0A934KJ82_9BACT</name>
<evidence type="ECO:0000313" key="13">
    <source>
        <dbReference type="Proteomes" id="UP000614410"/>
    </source>
</evidence>
<keyword evidence="9 10" id="KW-0227">DNA damage</keyword>
<keyword evidence="7 9" id="KW-0067">ATP-binding</keyword>
<gene>
    <name evidence="9" type="primary">recF</name>
    <name evidence="12" type="ORF">JF887_10355</name>
</gene>
<comment type="similarity">
    <text evidence="2 9 10">Belongs to the RecF family.</text>
</comment>
<comment type="caution">
    <text evidence="12">The sequence shown here is derived from an EMBL/GenBank/DDBJ whole genome shotgun (WGS) entry which is preliminary data.</text>
</comment>
<evidence type="ECO:0000259" key="11">
    <source>
        <dbReference type="Pfam" id="PF02463"/>
    </source>
</evidence>
<dbReference type="GO" id="GO:0000731">
    <property type="term" value="P:DNA synthesis involved in DNA repair"/>
    <property type="evidence" value="ECO:0007669"/>
    <property type="project" value="TreeGrafter"/>
</dbReference>
<dbReference type="HAMAP" id="MF_00365">
    <property type="entry name" value="RecF"/>
    <property type="match status" value="1"/>
</dbReference>
<dbReference type="PANTHER" id="PTHR32182:SF0">
    <property type="entry name" value="DNA REPLICATION AND REPAIR PROTEIN RECF"/>
    <property type="match status" value="1"/>
</dbReference>
<reference evidence="12 13" key="1">
    <citation type="submission" date="2020-10" db="EMBL/GenBank/DDBJ databases">
        <title>Ca. Dormibacterota MAGs.</title>
        <authorList>
            <person name="Montgomery K."/>
        </authorList>
    </citation>
    <scope>NUCLEOTIDE SEQUENCE [LARGE SCALE GENOMIC DNA]</scope>
    <source>
        <strain evidence="12">Mitchell_Peninsula_5</strain>
    </source>
</reference>
<organism evidence="12 13">
    <name type="scientific">Candidatus Amunia macphersoniae</name>
    <dbReference type="NCBI Taxonomy" id="3127014"/>
    <lineage>
        <taxon>Bacteria</taxon>
        <taxon>Bacillati</taxon>
        <taxon>Candidatus Dormiibacterota</taxon>
        <taxon>Candidatus Dormibacteria</taxon>
        <taxon>Candidatus Aeolococcales</taxon>
        <taxon>Candidatus Aeolococcaceae</taxon>
        <taxon>Candidatus Amunia</taxon>
    </lineage>
</organism>
<evidence type="ECO:0000256" key="1">
    <source>
        <dbReference type="ARBA" id="ARBA00004496"/>
    </source>
</evidence>
<comment type="function">
    <text evidence="9 10">The RecF protein is involved in DNA metabolism; it is required for DNA replication and normal SOS inducibility. RecF binds preferentially to single-stranded, linear DNA. It also seems to bind ATP.</text>
</comment>
<evidence type="ECO:0000256" key="7">
    <source>
        <dbReference type="ARBA" id="ARBA00022840"/>
    </source>
</evidence>
<keyword evidence="8 9" id="KW-0238">DNA-binding</keyword>
<evidence type="ECO:0000256" key="2">
    <source>
        <dbReference type="ARBA" id="ARBA00008016"/>
    </source>
</evidence>
<dbReference type="InterPro" id="IPR027417">
    <property type="entry name" value="P-loop_NTPase"/>
</dbReference>
<feature type="domain" description="RecF/RecN/SMC N-terminal" evidence="11">
    <location>
        <begin position="17"/>
        <end position="362"/>
    </location>
</feature>
<dbReference type="Pfam" id="PF02463">
    <property type="entry name" value="SMC_N"/>
    <property type="match status" value="1"/>
</dbReference>
<sequence length="390" mass="41773">MTNTLMLPPVAEGACSLERLRIYAFRNYAEQSVEFGPGINVVGGRNAQGKTNLLEAVATLLLTRSPRASTSADVVAWGSDEALVEARVVRPAADRTLAIRFRRDLGSGRVTRTATVDGSPRPARDLLGLCPVVLFWPEDLQLVKAGPDGRRRLLDVVLSQLDARAAADLLRYRHVLEQRNSLLRQIRAGSASPAPLQGFTRELVSSGSRIQVARAALVEALIPHGREALAQIGGGEELGLHYLPDGGMERGDGLEATEQALAATLRRRHEEEIARGATLAGPHRDDLELLIDGRPARSAASQGQQRSIVLALKLAEVRHIAARAGVMPVLLLDDVLSELDPGRRHDLLSGLAAAGLQTLITSSELLPGSLPPGTRRFEVAAGRVVAEARA</sequence>
<dbReference type="InterPro" id="IPR018078">
    <property type="entry name" value="DNA-binding_RecF_CS"/>
</dbReference>
<evidence type="ECO:0000313" key="12">
    <source>
        <dbReference type="EMBL" id="MBJ7609811.1"/>
    </source>
</evidence>
<evidence type="ECO:0000256" key="5">
    <source>
        <dbReference type="ARBA" id="ARBA00022705"/>
    </source>
</evidence>
<dbReference type="EMBL" id="JAEKNN010000052">
    <property type="protein sequence ID" value="MBJ7609811.1"/>
    <property type="molecule type" value="Genomic_DNA"/>
</dbReference>
<keyword evidence="9 10" id="KW-0742">SOS response</keyword>
<evidence type="ECO:0000256" key="3">
    <source>
        <dbReference type="ARBA" id="ARBA00020170"/>
    </source>
</evidence>